<dbReference type="EMBL" id="OV121135">
    <property type="protein sequence ID" value="CAH0555250.1"/>
    <property type="molecule type" value="Genomic_DNA"/>
</dbReference>
<keyword evidence="4" id="KW-1185">Reference proteome</keyword>
<sequence>MSLLTQNNYCSPHSAIVISNNSDLDGQKVVRRFINSAVYVEKVLPNMETEDYRFTTYTMPTRKKTLGGIKKTLKCCCGTDYSDCPCHPNNNINNEFNGYISNRSTNSKVSEGSFTEIDSQITVKERLKDNAEFRLSLTSLSTQNNFLDSEEKEEIIKNWIRKKQAEKRQRLLKEQKKQEKKQKRREEVLEMERDNFKRWLADKKQEEILRRQEKQKEMEELKQKEEERQKRQQENDLTYKLWLQRKKKDELEKKIRDKIKELEEMEERDRRIEENKIAFQEWVKHSKGKPKPLPSNQGLTSLCSSLSVTYINPVPWTPNIKHEFGI</sequence>
<gene>
    <name evidence="3" type="ORF">MELIAE_LOCUS6663</name>
</gene>
<keyword evidence="1" id="KW-0175">Coiled coil</keyword>
<dbReference type="Proteomes" id="UP001154078">
    <property type="component" value="Chromosome 4"/>
</dbReference>
<reference evidence="3" key="1">
    <citation type="submission" date="2021-12" db="EMBL/GenBank/DDBJ databases">
        <authorList>
            <person name="King R."/>
        </authorList>
    </citation>
    <scope>NUCLEOTIDE SEQUENCE</scope>
</reference>
<dbReference type="PANTHER" id="PTHR23247">
    <property type="entry name" value="NY-REN-41 ANTIGEN L15 -RELATED"/>
    <property type="match status" value="1"/>
</dbReference>
<evidence type="ECO:0000259" key="2">
    <source>
        <dbReference type="Pfam" id="PF13904"/>
    </source>
</evidence>
<dbReference type="OrthoDB" id="6591885at2759"/>
<feature type="domain" description="Coiled-coil" evidence="2">
    <location>
        <begin position="153"/>
        <end position="316"/>
    </location>
</feature>
<evidence type="ECO:0000313" key="3">
    <source>
        <dbReference type="EMBL" id="CAH0555250.1"/>
    </source>
</evidence>
<organism evidence="3 4">
    <name type="scientific">Brassicogethes aeneus</name>
    <name type="common">Rape pollen beetle</name>
    <name type="synonym">Meligethes aeneus</name>
    <dbReference type="NCBI Taxonomy" id="1431903"/>
    <lineage>
        <taxon>Eukaryota</taxon>
        <taxon>Metazoa</taxon>
        <taxon>Ecdysozoa</taxon>
        <taxon>Arthropoda</taxon>
        <taxon>Hexapoda</taxon>
        <taxon>Insecta</taxon>
        <taxon>Pterygota</taxon>
        <taxon>Neoptera</taxon>
        <taxon>Endopterygota</taxon>
        <taxon>Coleoptera</taxon>
        <taxon>Polyphaga</taxon>
        <taxon>Cucujiformia</taxon>
        <taxon>Nitidulidae</taxon>
        <taxon>Meligethinae</taxon>
        <taxon>Brassicogethes</taxon>
    </lineage>
</organism>
<name>A0A9P0B2Q6_BRAAE</name>
<evidence type="ECO:0000313" key="4">
    <source>
        <dbReference type="Proteomes" id="UP001154078"/>
    </source>
</evidence>
<dbReference type="Pfam" id="PF13904">
    <property type="entry name" value="CCDC34"/>
    <property type="match status" value="1"/>
</dbReference>
<dbReference type="InterPro" id="IPR025259">
    <property type="entry name" value="CCDC34/181"/>
</dbReference>
<proteinExistence type="predicted"/>
<feature type="coiled-coil region" evidence="1">
    <location>
        <begin position="149"/>
        <end position="275"/>
    </location>
</feature>
<dbReference type="AlphaFoldDB" id="A0A9P0B2Q6"/>
<protein>
    <recommendedName>
        <fullName evidence="2">Coiled-coil domain-containing protein</fullName>
    </recommendedName>
</protein>
<accession>A0A9P0B2Q6</accession>
<evidence type="ECO:0000256" key="1">
    <source>
        <dbReference type="SAM" id="Coils"/>
    </source>
</evidence>
<dbReference type="PANTHER" id="PTHR23247:SF2">
    <property type="entry name" value="COILED-COIL DOMAIN-CONTAINING PROTEIN 34"/>
    <property type="match status" value="1"/>
</dbReference>
<dbReference type="InterPro" id="IPR045323">
    <property type="entry name" value="CCDC34"/>
</dbReference>